<dbReference type="Pfam" id="PF13585">
    <property type="entry name" value="CHU_C"/>
    <property type="match status" value="1"/>
</dbReference>
<dbReference type="InterPro" id="IPR010620">
    <property type="entry name" value="SBBP_repeat"/>
</dbReference>
<proteinExistence type="predicted"/>
<dbReference type="InterPro" id="IPR035986">
    <property type="entry name" value="PKD_dom_sf"/>
</dbReference>
<evidence type="ECO:0000259" key="1">
    <source>
        <dbReference type="PROSITE" id="PS50093"/>
    </source>
</evidence>
<dbReference type="Proteomes" id="UP000236893">
    <property type="component" value="Unassembled WGS sequence"/>
</dbReference>
<gene>
    <name evidence="2" type="ORF">C3K47_18800</name>
</gene>
<dbReference type="EMBL" id="PQVF01000020">
    <property type="protein sequence ID" value="POY34688.1"/>
    <property type="molecule type" value="Genomic_DNA"/>
</dbReference>
<dbReference type="InterPro" id="IPR026341">
    <property type="entry name" value="T9SS_type_B"/>
</dbReference>
<dbReference type="PANTHER" id="PTHR35580">
    <property type="entry name" value="CELL SURFACE GLYCOPROTEIN (S-LAYER PROTEIN)-LIKE PROTEIN"/>
    <property type="match status" value="1"/>
</dbReference>
<dbReference type="SMART" id="SM00089">
    <property type="entry name" value="PKD"/>
    <property type="match status" value="2"/>
</dbReference>
<dbReference type="PROSITE" id="PS50093">
    <property type="entry name" value="PKD"/>
    <property type="match status" value="1"/>
</dbReference>
<evidence type="ECO:0000313" key="3">
    <source>
        <dbReference type="Proteomes" id="UP000236893"/>
    </source>
</evidence>
<dbReference type="Gene3D" id="2.60.40.2340">
    <property type="match status" value="1"/>
</dbReference>
<reference evidence="2 3" key="1">
    <citation type="submission" date="2018-01" db="EMBL/GenBank/DDBJ databases">
        <authorList>
            <person name="Gaut B.S."/>
            <person name="Morton B.R."/>
            <person name="Clegg M.T."/>
            <person name="Duvall M.R."/>
        </authorList>
    </citation>
    <scope>NUCLEOTIDE SEQUENCE [LARGE SCALE GENOMIC DNA]</scope>
    <source>
        <strain evidence="2 3">HR-AV</strain>
    </source>
</reference>
<dbReference type="InterPro" id="IPR013783">
    <property type="entry name" value="Ig-like_fold"/>
</dbReference>
<feature type="domain" description="PKD" evidence="1">
    <location>
        <begin position="972"/>
        <end position="1029"/>
    </location>
</feature>
<dbReference type="SUPFAM" id="SSF50998">
    <property type="entry name" value="Quinoprotein alcohol dehydrogenase-like"/>
    <property type="match status" value="1"/>
</dbReference>
<dbReference type="CDD" id="cd00146">
    <property type="entry name" value="PKD"/>
    <property type="match status" value="1"/>
</dbReference>
<dbReference type="PANTHER" id="PTHR35580:SF1">
    <property type="entry name" value="PHYTASE-LIKE DOMAIN-CONTAINING PROTEIN"/>
    <property type="match status" value="1"/>
</dbReference>
<dbReference type="Pfam" id="PF06739">
    <property type="entry name" value="SBBP"/>
    <property type="match status" value="1"/>
</dbReference>
<evidence type="ECO:0000313" key="2">
    <source>
        <dbReference type="EMBL" id="POY34688.1"/>
    </source>
</evidence>
<name>A0A2S4ZWE4_9SPHI</name>
<dbReference type="InterPro" id="IPR052918">
    <property type="entry name" value="Motility_Chemotaxis_Reg"/>
</dbReference>
<accession>A0A2S4ZWE4</accession>
<dbReference type="InterPro" id="IPR011047">
    <property type="entry name" value="Quinoprotein_ADH-like_sf"/>
</dbReference>
<dbReference type="Gene3D" id="2.60.40.10">
    <property type="entry name" value="Immunoglobulins"/>
    <property type="match status" value="2"/>
</dbReference>
<dbReference type="NCBIfam" id="TIGR04131">
    <property type="entry name" value="Bac_Flav_CTERM"/>
    <property type="match status" value="1"/>
</dbReference>
<dbReference type="Pfam" id="PF18911">
    <property type="entry name" value="PKD_4"/>
    <property type="match status" value="1"/>
</dbReference>
<dbReference type="InterPro" id="IPR022409">
    <property type="entry name" value="PKD/Chitinase_dom"/>
</dbReference>
<keyword evidence="3" id="KW-1185">Reference proteome</keyword>
<comment type="caution">
    <text evidence="2">The sequence shown here is derived from an EMBL/GenBank/DDBJ whole genome shotgun (WGS) entry which is preliminary data.</text>
</comment>
<dbReference type="RefSeq" id="WP_103790712.1">
    <property type="nucleotide sequence ID" value="NZ_PQVF01000020.1"/>
</dbReference>
<sequence length="1377" mass="147975">MKQFYIKATYFIFFFLFCGLLAKAQQPNLLWGTGIGGNLNDYGTSIAVDQQGNTFVAGSFNDVVVLGATSITSKGLSDIFLAKYDINGNLIWVKSFGSVNSDEPKSLAIDGNGNVFLAGFISGQTDFNPPTNTAIVGSKGGPDLFIASYDNNGNYRWVYSAGNTGNDVANSIAIDKNNDVYLTGTFTDKVAFDPTQPTQLTGVSNSADVYIVKYSNTGAFNWVINMGENGSPNIGYKITVDNDLNAYITGELQGSVDFDPDPTAVATLTSKGGADVFAAKYDKDGKYKWAFSFGSNNTERGVGIHAGTDGYIYLTGLFTGTSDFNPSPTLTNFFTPIGEYDGFIAKYDADGNYVYAQQIGGTAAKTLLTGSAIDKDNNIYITGGFTSTVDFDAGPGTQNGTNTNIGFDVYLAKYDASGNYKWHLTMNGTGAYDQGTGVGVDQNGNSYLVGSYDSQIDLDPGNCDVKITSKQSDAFVVRYTDDITNLTDILAFSLSQQKTPAVINKANHTITVEVLPGTNVTNLTPTIVVSPCSTVSPASGVAKDFTNPVVYTVKDKFSNTQQWTVTVKVPTKVTCAGRVTPIQVITLGTDASPVDLPGTTTYSRNESDPNDGSYGYFSTVPNVFGNAWHSGEQDHTAEDANGRMLIFNASNAPGEFYRAPISGLCTNAIYRFSAFIANVLHKTRACSPDRPVNVTFEIRDKNNNIIDQVSTGDIYAANQMSWMEFGIDFTGQTDVVLVMRNNGPGGCGNDLAIDDISFSICGSIDISSDVPGATSTETFVCNGANVNLKSTLISGFVNPDYQWQSSTDNKTWNNITGATTGSLALTNVQTTDPKYYRLIVAATGTINDPSSNCKVVASPFTVNVIGDPVIAADNNKTDLCQGEKTILRNTAGKARSYQWLLNGNNLADSFADTLVVWGKGSYSLKITNDEGCERISNVIQIETRPTPDAKFSFIADCFGLFSFFDTSNISDGSTLSYLWNFDDAASGANNTSTAKDPTHTYTTAGVKKVSLTVTSPYGCSKTFVYDVSVLGSNVKAAIQNLSVAPYCTNAEMIFKDASTTDFGTITYRKWEIIDAANQVVKTVMNDAQMNFTAAASTVSQTFKVRLIAGFSMVCTDIEELSFTIDPSPQVSLNLPLTTICINEPSFVLTGGMPLDGNGGTGVYTVDGVQQTSFSPQTAGAGEHMVRYTFKNSPSGCESYSEQKITVGVLPVIDCKDYTVVAGIDIELKVTADQPSNTTYKYQWTPADGLSDPTIANPILSPTVDKTYQVVVTNAENCSATCTVNVTVLPKIEVTNVFTPNGDGMNDTWVIPGIESYPNMEVFIYDRFGSQVFYTKGYAAPWDGKYKNKNLPQGTYYYVLKPHQDQLAPTAGSVTIIY</sequence>
<protein>
    <recommendedName>
        <fullName evidence="1">PKD domain-containing protein</fullName>
    </recommendedName>
</protein>
<organism evidence="2 3">
    <name type="scientific">Solitalea longa</name>
    <dbReference type="NCBI Taxonomy" id="2079460"/>
    <lineage>
        <taxon>Bacteria</taxon>
        <taxon>Pseudomonadati</taxon>
        <taxon>Bacteroidota</taxon>
        <taxon>Sphingobacteriia</taxon>
        <taxon>Sphingobacteriales</taxon>
        <taxon>Sphingobacteriaceae</taxon>
        <taxon>Solitalea</taxon>
    </lineage>
</organism>
<dbReference type="SUPFAM" id="SSF49299">
    <property type="entry name" value="PKD domain"/>
    <property type="match status" value="2"/>
</dbReference>
<dbReference type="OrthoDB" id="1652165at2"/>
<dbReference type="InterPro" id="IPR000601">
    <property type="entry name" value="PKD_dom"/>
</dbReference>